<dbReference type="Pfam" id="PF13670">
    <property type="entry name" value="PepSY_2"/>
    <property type="match status" value="1"/>
</dbReference>
<reference evidence="2" key="1">
    <citation type="submission" date="2016-10" db="EMBL/GenBank/DDBJ databases">
        <authorList>
            <person name="Varghese N."/>
            <person name="Submissions S."/>
        </authorList>
    </citation>
    <scope>NUCLEOTIDE SEQUENCE [LARGE SCALE GENOMIC DNA]</scope>
    <source>
        <strain evidence="2">DSM 26382</strain>
    </source>
</reference>
<evidence type="ECO:0000313" key="2">
    <source>
        <dbReference type="Proteomes" id="UP000199467"/>
    </source>
</evidence>
<protein>
    <submittedName>
        <fullName evidence="1">Peptidase propeptide and YPEB domain-containing protein</fullName>
    </submittedName>
</protein>
<sequence>MHTRNLIALLAGSFLLAGNALADRPGSDWISIEDALSKARAAGYTELHKIEADNDGYWEGEGLKQDGRLYEFRIDGKSGQVIRDQLED</sequence>
<dbReference type="EMBL" id="FMZQ01000003">
    <property type="protein sequence ID" value="SDC46585.1"/>
    <property type="molecule type" value="Genomic_DNA"/>
</dbReference>
<keyword evidence="2" id="KW-1185">Reference proteome</keyword>
<dbReference type="InterPro" id="IPR025711">
    <property type="entry name" value="PepSY"/>
</dbReference>
<accession>A0A1G6LV08</accession>
<dbReference type="Gene3D" id="3.10.450.40">
    <property type="match status" value="1"/>
</dbReference>
<name>A0A1G6LV08_9GAMM</name>
<dbReference type="Proteomes" id="UP000199467">
    <property type="component" value="Unassembled WGS sequence"/>
</dbReference>
<gene>
    <name evidence="1" type="ORF">SAMN05216576_103162</name>
</gene>
<dbReference type="RefSeq" id="WP_017677190.1">
    <property type="nucleotide sequence ID" value="NZ_FMZQ01000003.1"/>
</dbReference>
<proteinExistence type="predicted"/>
<dbReference type="AlphaFoldDB" id="A0A1G6LV08"/>
<evidence type="ECO:0000313" key="1">
    <source>
        <dbReference type="EMBL" id="SDC46585.1"/>
    </source>
</evidence>
<organism evidence="1 2">
    <name type="scientific">Ectopseudomonas chengduensis</name>
    <dbReference type="NCBI Taxonomy" id="489632"/>
    <lineage>
        <taxon>Bacteria</taxon>
        <taxon>Pseudomonadati</taxon>
        <taxon>Pseudomonadota</taxon>
        <taxon>Gammaproteobacteria</taxon>
        <taxon>Pseudomonadales</taxon>
        <taxon>Pseudomonadaceae</taxon>
        <taxon>Ectopseudomonas</taxon>
    </lineage>
</organism>